<dbReference type="AlphaFoldDB" id="A0A0C9SQA1"/>
<feature type="non-terminal residue" evidence="1">
    <location>
        <position position="60"/>
    </location>
</feature>
<evidence type="ECO:0000313" key="1">
    <source>
        <dbReference type="EMBL" id="KII83512.1"/>
    </source>
</evidence>
<proteinExistence type="predicted"/>
<keyword evidence="2" id="KW-1185">Reference proteome</keyword>
<gene>
    <name evidence="1" type="ORF">PLICRDRAFT_85999</name>
</gene>
<dbReference type="OrthoDB" id="3264327at2759"/>
<dbReference type="Proteomes" id="UP000053263">
    <property type="component" value="Unassembled WGS sequence"/>
</dbReference>
<evidence type="ECO:0000313" key="2">
    <source>
        <dbReference type="Proteomes" id="UP000053263"/>
    </source>
</evidence>
<protein>
    <submittedName>
        <fullName evidence="1">Uncharacterized protein</fullName>
    </submittedName>
</protein>
<accession>A0A0C9SQA1</accession>
<dbReference type="EMBL" id="KN832577">
    <property type="protein sequence ID" value="KII83512.1"/>
    <property type="molecule type" value="Genomic_DNA"/>
</dbReference>
<dbReference type="HOGENOM" id="CLU_157667_2_1_1"/>
<sequence length="60" mass="7002">VNLQHDCCRGRCQPTRQQPLRQEREVTTRTHTVIAHADTVHYVVNVNSLHNYQLIRNAIP</sequence>
<organism evidence="1 2">
    <name type="scientific">Plicaturopsis crispa FD-325 SS-3</name>
    <dbReference type="NCBI Taxonomy" id="944288"/>
    <lineage>
        <taxon>Eukaryota</taxon>
        <taxon>Fungi</taxon>
        <taxon>Dikarya</taxon>
        <taxon>Basidiomycota</taxon>
        <taxon>Agaricomycotina</taxon>
        <taxon>Agaricomycetes</taxon>
        <taxon>Agaricomycetidae</taxon>
        <taxon>Amylocorticiales</taxon>
        <taxon>Amylocorticiaceae</taxon>
        <taxon>Plicatura</taxon>
        <taxon>Plicaturopsis crispa</taxon>
    </lineage>
</organism>
<reference evidence="1 2" key="1">
    <citation type="submission" date="2014-06" db="EMBL/GenBank/DDBJ databases">
        <title>Evolutionary Origins and Diversification of the Mycorrhizal Mutualists.</title>
        <authorList>
            <consortium name="DOE Joint Genome Institute"/>
            <consortium name="Mycorrhizal Genomics Consortium"/>
            <person name="Kohler A."/>
            <person name="Kuo A."/>
            <person name="Nagy L.G."/>
            <person name="Floudas D."/>
            <person name="Copeland A."/>
            <person name="Barry K.W."/>
            <person name="Cichocki N."/>
            <person name="Veneault-Fourrey C."/>
            <person name="LaButti K."/>
            <person name="Lindquist E.A."/>
            <person name="Lipzen A."/>
            <person name="Lundell T."/>
            <person name="Morin E."/>
            <person name="Murat C."/>
            <person name="Riley R."/>
            <person name="Ohm R."/>
            <person name="Sun H."/>
            <person name="Tunlid A."/>
            <person name="Henrissat B."/>
            <person name="Grigoriev I.V."/>
            <person name="Hibbett D.S."/>
            <person name="Martin F."/>
        </authorList>
    </citation>
    <scope>NUCLEOTIDE SEQUENCE [LARGE SCALE GENOMIC DNA]</scope>
    <source>
        <strain evidence="1 2">FD-325 SS-3</strain>
    </source>
</reference>
<feature type="non-terminal residue" evidence="1">
    <location>
        <position position="1"/>
    </location>
</feature>
<name>A0A0C9SQA1_PLICR</name>